<accession>A0AA35VKZ3</accession>
<reference evidence="9" key="1">
    <citation type="submission" date="2023-04" db="EMBL/GenBank/DDBJ databases">
        <authorList>
            <person name="Vijverberg K."/>
            <person name="Xiong W."/>
            <person name="Schranz E."/>
        </authorList>
    </citation>
    <scope>NUCLEOTIDE SEQUENCE</scope>
</reference>
<dbReference type="InterPro" id="IPR044837">
    <property type="entry name" value="REM16-like"/>
</dbReference>
<evidence type="ECO:0000256" key="7">
    <source>
        <dbReference type="SAM" id="MobiDB-lite"/>
    </source>
</evidence>
<sequence>MAAPVAEEDSFAVGYSNPPLAKNYLGSPNSAEDYSIFAQLTKTSNTGHNDPYTPSSSKRRKSKPIRFEDPPTEVETERLPPKIKIVVNNTPIPSSSLKKRKSPTKGSKSPTPSTPAMILAEEFQSSLGTEFPSCIKLMIRTNVTYGFWMGLPLPFCRSFLPKQDCIMILEDEIGEKWEVKYIANKNGLSAGWKIFVVAHDLIEGDVLVFRLIESYKLKIYIIKASEPNEVDGAIGPLNLEPQENETEFPPDTPPPKTKKHKHVEVLDPLPINMVIKKDKKSTLVKPIEVLEHSGTNSEEIGSEVLEPFTSIEDLKSFDHFRIKVNGQCIDSELPEEVKLGYYKLCIHKKQILHDCIRENIYDKLVVGMIGETVTIAKEIKNCKLTISKEELEAWDNSLKSFEILGMKVGFLREKIRTLVGLVFESEFGVDVKRYVEAKKEEKGIQDEIMKVKGKLLELKIKARKFEGELGELKDKAEKYMMEFRDEVDVPW</sequence>
<evidence type="ECO:0000313" key="9">
    <source>
        <dbReference type="EMBL" id="CAI9262917.1"/>
    </source>
</evidence>
<evidence type="ECO:0000256" key="6">
    <source>
        <dbReference type="SAM" id="Coils"/>
    </source>
</evidence>
<dbReference type="SMART" id="SM01019">
    <property type="entry name" value="B3"/>
    <property type="match status" value="1"/>
</dbReference>
<dbReference type="InterPro" id="IPR015300">
    <property type="entry name" value="DNA-bd_pseudobarrel_sf"/>
</dbReference>
<dbReference type="Proteomes" id="UP001177003">
    <property type="component" value="Chromosome 0"/>
</dbReference>
<comment type="subcellular location">
    <subcellularLocation>
        <location evidence="1">Nucleus</location>
    </subcellularLocation>
</comment>
<feature type="domain" description="TF-B3" evidence="8">
    <location>
        <begin position="134"/>
        <end position="225"/>
    </location>
</feature>
<dbReference type="InterPro" id="IPR003340">
    <property type="entry name" value="B3_DNA-bd"/>
</dbReference>
<evidence type="ECO:0000256" key="1">
    <source>
        <dbReference type="ARBA" id="ARBA00004123"/>
    </source>
</evidence>
<evidence type="ECO:0000256" key="5">
    <source>
        <dbReference type="ARBA" id="ARBA00023242"/>
    </source>
</evidence>
<dbReference type="CDD" id="cd10017">
    <property type="entry name" value="B3_DNA"/>
    <property type="match status" value="1"/>
</dbReference>
<keyword evidence="2" id="KW-0805">Transcription regulation</keyword>
<dbReference type="EMBL" id="OX465086">
    <property type="protein sequence ID" value="CAI9262917.1"/>
    <property type="molecule type" value="Genomic_DNA"/>
</dbReference>
<dbReference type="PANTHER" id="PTHR31391:SF88">
    <property type="entry name" value="DNA-BINDING PSEUDOBARREL DOMAIN-CONTAINING PROTEIN-RELATED"/>
    <property type="match status" value="1"/>
</dbReference>
<feature type="region of interest" description="Disordered" evidence="7">
    <location>
        <begin position="1"/>
        <end position="114"/>
    </location>
</feature>
<keyword evidence="6" id="KW-0175">Coiled coil</keyword>
<evidence type="ECO:0000256" key="2">
    <source>
        <dbReference type="ARBA" id="ARBA00023015"/>
    </source>
</evidence>
<feature type="coiled-coil region" evidence="6">
    <location>
        <begin position="455"/>
        <end position="482"/>
    </location>
</feature>
<keyword evidence="10" id="KW-1185">Reference proteome</keyword>
<feature type="compositionally biased region" description="Low complexity" evidence="7">
    <location>
        <begin position="104"/>
        <end position="114"/>
    </location>
</feature>
<keyword evidence="5" id="KW-0539">Nucleus</keyword>
<feature type="compositionally biased region" description="Polar residues" evidence="7">
    <location>
        <begin position="87"/>
        <end position="96"/>
    </location>
</feature>
<dbReference type="GO" id="GO:0003677">
    <property type="term" value="F:DNA binding"/>
    <property type="evidence" value="ECO:0007669"/>
    <property type="project" value="UniProtKB-KW"/>
</dbReference>
<dbReference type="PROSITE" id="PS50863">
    <property type="entry name" value="B3"/>
    <property type="match status" value="1"/>
</dbReference>
<dbReference type="Gene3D" id="2.40.330.10">
    <property type="entry name" value="DNA-binding pseudobarrel domain"/>
    <property type="match status" value="1"/>
</dbReference>
<organism evidence="9 10">
    <name type="scientific">Lactuca saligna</name>
    <name type="common">Willowleaf lettuce</name>
    <dbReference type="NCBI Taxonomy" id="75948"/>
    <lineage>
        <taxon>Eukaryota</taxon>
        <taxon>Viridiplantae</taxon>
        <taxon>Streptophyta</taxon>
        <taxon>Embryophyta</taxon>
        <taxon>Tracheophyta</taxon>
        <taxon>Spermatophyta</taxon>
        <taxon>Magnoliopsida</taxon>
        <taxon>eudicotyledons</taxon>
        <taxon>Gunneridae</taxon>
        <taxon>Pentapetalae</taxon>
        <taxon>asterids</taxon>
        <taxon>campanulids</taxon>
        <taxon>Asterales</taxon>
        <taxon>Asteraceae</taxon>
        <taxon>Cichorioideae</taxon>
        <taxon>Cichorieae</taxon>
        <taxon>Lactucinae</taxon>
        <taxon>Lactuca</taxon>
    </lineage>
</organism>
<name>A0AA35VKZ3_LACSI</name>
<keyword evidence="3" id="KW-0238">DNA-binding</keyword>
<feature type="compositionally biased region" description="Basic and acidic residues" evidence="7">
    <location>
        <begin position="65"/>
        <end position="80"/>
    </location>
</feature>
<evidence type="ECO:0000259" key="8">
    <source>
        <dbReference type="PROSITE" id="PS50863"/>
    </source>
</evidence>
<feature type="compositionally biased region" description="Acidic residues" evidence="7">
    <location>
        <begin position="1"/>
        <end position="10"/>
    </location>
</feature>
<dbReference type="PANTHER" id="PTHR31391">
    <property type="entry name" value="B3 DOMAIN-CONTAINING PROTEIN OS11G0197600-RELATED"/>
    <property type="match status" value="1"/>
</dbReference>
<feature type="region of interest" description="Disordered" evidence="7">
    <location>
        <begin position="239"/>
        <end position="260"/>
    </location>
</feature>
<evidence type="ECO:0000313" key="10">
    <source>
        <dbReference type="Proteomes" id="UP001177003"/>
    </source>
</evidence>
<evidence type="ECO:0000256" key="3">
    <source>
        <dbReference type="ARBA" id="ARBA00023125"/>
    </source>
</evidence>
<dbReference type="GO" id="GO:0005634">
    <property type="term" value="C:nucleus"/>
    <property type="evidence" value="ECO:0007669"/>
    <property type="project" value="UniProtKB-SubCell"/>
</dbReference>
<evidence type="ECO:0000256" key="4">
    <source>
        <dbReference type="ARBA" id="ARBA00023163"/>
    </source>
</evidence>
<proteinExistence type="predicted"/>
<feature type="compositionally biased region" description="Polar residues" evidence="7">
    <location>
        <begin position="26"/>
        <end position="54"/>
    </location>
</feature>
<gene>
    <name evidence="9" type="ORF">LSALG_LOCUS3632</name>
</gene>
<keyword evidence="4" id="KW-0804">Transcription</keyword>
<dbReference type="Pfam" id="PF02362">
    <property type="entry name" value="B3"/>
    <property type="match status" value="1"/>
</dbReference>
<dbReference type="AlphaFoldDB" id="A0AA35VKZ3"/>
<protein>
    <recommendedName>
        <fullName evidence="8">TF-B3 domain-containing protein</fullName>
    </recommendedName>
</protein>
<dbReference type="SUPFAM" id="SSF101936">
    <property type="entry name" value="DNA-binding pseudobarrel domain"/>
    <property type="match status" value="1"/>
</dbReference>